<dbReference type="Proteomes" id="UP001142055">
    <property type="component" value="Chromosome 1"/>
</dbReference>
<comment type="caution">
    <text evidence="1">The sequence shown here is derived from an EMBL/GenBank/DDBJ whole genome shotgun (WGS) entry which is preliminary data.</text>
</comment>
<dbReference type="EMBL" id="JAPWDV010000001">
    <property type="protein sequence ID" value="KAJ6223037.1"/>
    <property type="molecule type" value="Genomic_DNA"/>
</dbReference>
<sequence length="177" mass="19903">MLNSSSIIIHREFIMFSFALSIYIDNFAPDRIFVCLLLHVSFDVHVMTMVSRTCIGGLRSNGVFPSSPPTLSFGYAKHDRNCRSVEYNTRSHISSFLAVRNRPILAAGHGGTRRVRAICIPPSLWQPVFISRWQTRIDNYSTTTTTLVLQCAYTTVRSASNTNARQDPSAMIARTQN</sequence>
<proteinExistence type="predicted"/>
<accession>A0A9Q0MEP3</accession>
<reference evidence="1" key="1">
    <citation type="submission" date="2022-12" db="EMBL/GenBank/DDBJ databases">
        <title>Genome assemblies of Blomia tropicalis.</title>
        <authorList>
            <person name="Cui Y."/>
        </authorList>
    </citation>
    <scope>NUCLEOTIDE SEQUENCE</scope>
    <source>
        <tissue evidence="1">Adult mites</tissue>
    </source>
</reference>
<organism evidence="1 2">
    <name type="scientific">Blomia tropicalis</name>
    <name type="common">Mite</name>
    <dbReference type="NCBI Taxonomy" id="40697"/>
    <lineage>
        <taxon>Eukaryota</taxon>
        <taxon>Metazoa</taxon>
        <taxon>Ecdysozoa</taxon>
        <taxon>Arthropoda</taxon>
        <taxon>Chelicerata</taxon>
        <taxon>Arachnida</taxon>
        <taxon>Acari</taxon>
        <taxon>Acariformes</taxon>
        <taxon>Sarcoptiformes</taxon>
        <taxon>Astigmata</taxon>
        <taxon>Glycyphagoidea</taxon>
        <taxon>Echimyopodidae</taxon>
        <taxon>Blomia</taxon>
    </lineage>
</organism>
<evidence type="ECO:0000313" key="2">
    <source>
        <dbReference type="Proteomes" id="UP001142055"/>
    </source>
</evidence>
<evidence type="ECO:0000313" key="1">
    <source>
        <dbReference type="EMBL" id="KAJ6223037.1"/>
    </source>
</evidence>
<keyword evidence="2" id="KW-1185">Reference proteome</keyword>
<name>A0A9Q0MEP3_BLOTA</name>
<protein>
    <submittedName>
        <fullName evidence="1">Uncharacterized protein</fullName>
    </submittedName>
</protein>
<gene>
    <name evidence="1" type="ORF">RDWZM_001582</name>
</gene>
<dbReference type="AlphaFoldDB" id="A0A9Q0MEP3"/>